<name>A0AA49A623_9BURK</name>
<accession>A0AA49A623</accession>
<evidence type="ECO:0008006" key="4">
    <source>
        <dbReference type="Google" id="ProtNLM"/>
    </source>
</evidence>
<evidence type="ECO:0000313" key="3">
    <source>
        <dbReference type="Proteomes" id="UP000662888"/>
    </source>
</evidence>
<organism evidence="2 3">
    <name type="scientific">Massilia antarctica</name>
    <dbReference type="NCBI Taxonomy" id="2765360"/>
    <lineage>
        <taxon>Bacteria</taxon>
        <taxon>Pseudomonadati</taxon>
        <taxon>Pseudomonadota</taxon>
        <taxon>Betaproteobacteria</taxon>
        <taxon>Burkholderiales</taxon>
        <taxon>Oxalobacteraceae</taxon>
        <taxon>Telluria group</taxon>
        <taxon>Massilia</taxon>
    </lineage>
</organism>
<dbReference type="EMBL" id="CP065053">
    <property type="protein sequence ID" value="QPI47297.1"/>
    <property type="molecule type" value="Genomic_DNA"/>
</dbReference>
<proteinExistence type="predicted"/>
<sequence length="193" mass="20571">MSMNAVPSGPPEPDRKDAPLEGGGGPPHDGDTERRLAVLETRFDTILPTLATKADLADLRVEINGKMDKLRLDLSGEMSGLRLDLYEKMNSLRLDLNEKMSGLRLDLNEKMDKVSSDLHTASTNTVKWCVGIAVTLFVSILGNGLYVRTQINDLAARQTPAPPAPPAPDRSATSPAPTLPDAPPKPGAAADPG</sequence>
<gene>
    <name evidence="2" type="ORF">IV454_16860</name>
</gene>
<feature type="region of interest" description="Disordered" evidence="1">
    <location>
        <begin position="1"/>
        <end position="32"/>
    </location>
</feature>
<evidence type="ECO:0000256" key="1">
    <source>
        <dbReference type="SAM" id="MobiDB-lite"/>
    </source>
</evidence>
<feature type="region of interest" description="Disordered" evidence="1">
    <location>
        <begin position="157"/>
        <end position="193"/>
    </location>
</feature>
<reference evidence="2 3" key="1">
    <citation type="submission" date="2020-11" db="EMBL/GenBank/DDBJ databases">
        <authorList>
            <person name="Sun Q."/>
        </authorList>
    </citation>
    <scope>NUCLEOTIDE SEQUENCE [LARGE SCALE GENOMIC DNA]</scope>
    <source>
        <strain evidence="2 3">P8398</strain>
    </source>
</reference>
<dbReference type="RefSeq" id="WP_206087026.1">
    <property type="nucleotide sequence ID" value="NZ_CP065053.1"/>
</dbReference>
<keyword evidence="3" id="KW-1185">Reference proteome</keyword>
<protein>
    <recommendedName>
        <fullName evidence="4">DUF1640 domain-containing protein</fullName>
    </recommendedName>
</protein>
<evidence type="ECO:0000313" key="2">
    <source>
        <dbReference type="EMBL" id="QPI47297.1"/>
    </source>
</evidence>
<dbReference type="Proteomes" id="UP000662888">
    <property type="component" value="Chromosome"/>
</dbReference>
<feature type="compositionally biased region" description="Pro residues" evidence="1">
    <location>
        <begin position="177"/>
        <end position="186"/>
    </location>
</feature>